<gene>
    <name evidence="2" type="ORF">MP619_03970</name>
</gene>
<sequence length="611" mass="70864">MPSSFTQFLKKRFQNQLFDAVSDYVDENINHLDLHSFSVNNIDEYELEEIEIKQVYVDDRPEMSIAFDVLVEASIVVQEYDRHNDSDDRCYQWFRLCCEGDLKLGVSRFKVLEVDVYDKRKNYSHKQSLSDQLVPILYKGDLERVAEDFLQRYFPLALDTPVAIEPTYIANKMGLTVKHCEITDDCSIFGQIYFADSSEKSVKSGTILIDPRVAYIRNLGALNNTIIHECVHWDIHRKAFELERTRNSELSNISTSLNPEKYHKERSATDWMEWHAQALTPKILMPRKMFSQEAYLINKRLIDEEDSRDQLDVIERLIDELAVFFGVSRLAAKIRLVEMGYEEAIGAFNYIDGRYVPTHQWKKGAITSGQTYSISAYDAAIQSVVIPELGALLNSGKYIYVDSHFVLNIPDNLTLDIFGNLTLSQHARHHMDECCLVFDISLKTKSISDSHFILSCVLNRDKDAPYELEIKFHHGYENSTTEKQAEFLKKMVEDNNRIYATLTNDPCDCLEKVLKWRKMSKLELSKKIPCDEKTIRRIFNGESNGSMETMVAICLALYLPPEISFHIIEKSSLTFKMNDSRHQWYKFVLQTFSGKSVREARDFLKTYDVPL</sequence>
<evidence type="ECO:0000259" key="1">
    <source>
        <dbReference type="PROSITE" id="PS50943"/>
    </source>
</evidence>
<dbReference type="AlphaFoldDB" id="A0AAE9UNF3"/>
<feature type="domain" description="HTH cro/C1-type" evidence="1">
    <location>
        <begin position="517"/>
        <end position="564"/>
    </location>
</feature>
<reference evidence="2" key="1">
    <citation type="submission" date="2022-03" db="EMBL/GenBank/DDBJ databases">
        <title>Characterization and genomic analysis of a Streptococcus dysgalactiae associated with cultured channel catfish mortalities in China.</title>
        <authorList>
            <person name="Wang J."/>
            <person name="Geng Y."/>
        </authorList>
    </citation>
    <scope>NUCLEOTIDE SEQUENCE</scope>
    <source>
        <strain evidence="2">WJ001</strain>
    </source>
</reference>
<dbReference type="SUPFAM" id="SSF47413">
    <property type="entry name" value="lambda repressor-like DNA-binding domains"/>
    <property type="match status" value="1"/>
</dbReference>
<dbReference type="Proteomes" id="UP001164948">
    <property type="component" value="Chromosome"/>
</dbReference>
<dbReference type="InterPro" id="IPR010982">
    <property type="entry name" value="Lambda_DNA-bd_dom_sf"/>
</dbReference>
<evidence type="ECO:0000313" key="2">
    <source>
        <dbReference type="EMBL" id="WAI93765.1"/>
    </source>
</evidence>
<proteinExistence type="predicted"/>
<dbReference type="PROSITE" id="PS50943">
    <property type="entry name" value="HTH_CROC1"/>
    <property type="match status" value="1"/>
</dbReference>
<dbReference type="RefSeq" id="WP_129555515.1">
    <property type="nucleotide sequence ID" value="NZ_AP018726.1"/>
</dbReference>
<organism evidence="2 3">
    <name type="scientific">Streptococcus dysgalactiae</name>
    <dbReference type="NCBI Taxonomy" id="1334"/>
    <lineage>
        <taxon>Bacteria</taxon>
        <taxon>Bacillati</taxon>
        <taxon>Bacillota</taxon>
        <taxon>Bacilli</taxon>
        <taxon>Lactobacillales</taxon>
        <taxon>Streptococcaceae</taxon>
        <taxon>Streptococcus</taxon>
    </lineage>
</organism>
<protein>
    <submittedName>
        <fullName evidence="2">Helix-turn-helix transcriptional regulator</fullName>
    </submittedName>
</protein>
<name>A0AAE9UNF3_STRDY</name>
<accession>A0AAE9UNF3</accession>
<dbReference type="EMBL" id="CP095081">
    <property type="protein sequence ID" value="WAI93765.1"/>
    <property type="molecule type" value="Genomic_DNA"/>
</dbReference>
<dbReference type="GO" id="GO:0003677">
    <property type="term" value="F:DNA binding"/>
    <property type="evidence" value="ECO:0007669"/>
    <property type="project" value="InterPro"/>
</dbReference>
<evidence type="ECO:0000313" key="3">
    <source>
        <dbReference type="Proteomes" id="UP001164948"/>
    </source>
</evidence>
<dbReference type="InterPro" id="IPR001387">
    <property type="entry name" value="Cro/C1-type_HTH"/>
</dbReference>